<dbReference type="EMBL" id="JAACJN010000036">
    <property type="protein sequence ID" value="KAF5386393.1"/>
    <property type="molecule type" value="Genomic_DNA"/>
</dbReference>
<gene>
    <name evidence="2" type="ORF">D9757_006694</name>
</gene>
<comment type="caution">
    <text evidence="2">The sequence shown here is derived from an EMBL/GenBank/DDBJ whole genome shotgun (WGS) entry which is preliminary data.</text>
</comment>
<evidence type="ECO:0000313" key="2">
    <source>
        <dbReference type="EMBL" id="KAF5386393.1"/>
    </source>
</evidence>
<protein>
    <submittedName>
        <fullName evidence="2">Uncharacterized protein</fullName>
    </submittedName>
</protein>
<dbReference type="Proteomes" id="UP000518752">
    <property type="component" value="Unassembled WGS sequence"/>
</dbReference>
<sequence>MLAGINVSNFGCDSEPKVTVKSVKFWPKVDVQMAKLLGTSADIPKSEIEILSDFKDVYDMDIEKYGRPQIKPVNISDNFPWVMYVKRINKFASKASQSEKGRSRGAKRKRSAVSDEYEEEGLDGAGDEQHDDETEGA</sequence>
<evidence type="ECO:0000256" key="1">
    <source>
        <dbReference type="SAM" id="MobiDB-lite"/>
    </source>
</evidence>
<proteinExistence type="predicted"/>
<reference evidence="2 3" key="1">
    <citation type="journal article" date="2020" name="ISME J.">
        <title>Uncovering the hidden diversity of litter-decomposition mechanisms in mushroom-forming fungi.</title>
        <authorList>
            <person name="Floudas D."/>
            <person name="Bentzer J."/>
            <person name="Ahren D."/>
            <person name="Johansson T."/>
            <person name="Persson P."/>
            <person name="Tunlid A."/>
        </authorList>
    </citation>
    <scope>NUCLEOTIDE SEQUENCE [LARGE SCALE GENOMIC DNA]</scope>
    <source>
        <strain evidence="2 3">CBS 406.79</strain>
    </source>
</reference>
<organism evidence="2 3">
    <name type="scientific">Collybiopsis confluens</name>
    <dbReference type="NCBI Taxonomy" id="2823264"/>
    <lineage>
        <taxon>Eukaryota</taxon>
        <taxon>Fungi</taxon>
        <taxon>Dikarya</taxon>
        <taxon>Basidiomycota</taxon>
        <taxon>Agaricomycotina</taxon>
        <taxon>Agaricomycetes</taxon>
        <taxon>Agaricomycetidae</taxon>
        <taxon>Agaricales</taxon>
        <taxon>Marasmiineae</taxon>
        <taxon>Omphalotaceae</taxon>
        <taxon>Collybiopsis</taxon>
    </lineage>
</organism>
<keyword evidence="3" id="KW-1185">Reference proteome</keyword>
<name>A0A8H5MA11_9AGAR</name>
<evidence type="ECO:0000313" key="3">
    <source>
        <dbReference type="Proteomes" id="UP000518752"/>
    </source>
</evidence>
<accession>A0A8H5MA11</accession>
<feature type="compositionally biased region" description="Acidic residues" evidence="1">
    <location>
        <begin position="115"/>
        <end position="137"/>
    </location>
</feature>
<feature type="region of interest" description="Disordered" evidence="1">
    <location>
        <begin position="94"/>
        <end position="137"/>
    </location>
</feature>
<dbReference type="AlphaFoldDB" id="A0A8H5MA11"/>